<feature type="coiled-coil region" evidence="9">
    <location>
        <begin position="454"/>
        <end position="481"/>
    </location>
</feature>
<protein>
    <recommendedName>
        <fullName evidence="12">Kinesin motor domain-containing protein</fullName>
    </recommendedName>
</protein>
<dbReference type="PROSITE" id="PS50067">
    <property type="entry name" value="KINESIN_MOTOR_2"/>
    <property type="match status" value="1"/>
</dbReference>
<feature type="domain" description="Kinesin motor" evidence="12">
    <location>
        <begin position="110"/>
        <end position="447"/>
    </location>
</feature>
<evidence type="ECO:0000256" key="4">
    <source>
        <dbReference type="ARBA" id="ARBA00023054"/>
    </source>
</evidence>
<dbReference type="PRINTS" id="PR00380">
    <property type="entry name" value="KINESINHEAVY"/>
</dbReference>
<accession>A0AAV6XY96</accession>
<gene>
    <name evidence="13" type="ORF">BUALT_Bualt02G0018400</name>
</gene>
<name>A0AAV6XY96_9LAMI</name>
<keyword evidence="4 9" id="KW-0175">Coiled coil</keyword>
<evidence type="ECO:0000256" key="6">
    <source>
        <dbReference type="ARBA" id="ARBA00034488"/>
    </source>
</evidence>
<keyword evidence="11" id="KW-1133">Transmembrane helix</keyword>
<dbReference type="PROSITE" id="PS00411">
    <property type="entry name" value="KINESIN_MOTOR_1"/>
    <property type="match status" value="1"/>
</dbReference>
<comment type="caution">
    <text evidence="13">The sequence shown here is derived from an EMBL/GenBank/DDBJ whole genome shotgun (WGS) entry which is preliminary data.</text>
</comment>
<feature type="region of interest" description="Disordered" evidence="10">
    <location>
        <begin position="19"/>
        <end position="44"/>
    </location>
</feature>
<feature type="coiled-coil region" evidence="9">
    <location>
        <begin position="1087"/>
        <end position="1114"/>
    </location>
</feature>
<feature type="transmembrane region" description="Helical" evidence="11">
    <location>
        <begin position="2029"/>
        <end position="2049"/>
    </location>
</feature>
<evidence type="ECO:0000256" key="1">
    <source>
        <dbReference type="ARBA" id="ARBA00022701"/>
    </source>
</evidence>
<dbReference type="Proteomes" id="UP000826271">
    <property type="component" value="Unassembled WGS sequence"/>
</dbReference>
<dbReference type="InterPro" id="IPR019734">
    <property type="entry name" value="TPR_rpt"/>
</dbReference>
<dbReference type="EMBL" id="WHWC01000002">
    <property type="protein sequence ID" value="KAG8387408.1"/>
    <property type="molecule type" value="Genomic_DNA"/>
</dbReference>
<dbReference type="InterPro" id="IPR019821">
    <property type="entry name" value="Kinesin_motor_CS"/>
</dbReference>
<dbReference type="SUPFAM" id="SSF48452">
    <property type="entry name" value="TPR-like"/>
    <property type="match status" value="1"/>
</dbReference>
<dbReference type="Gene3D" id="3.40.850.10">
    <property type="entry name" value="Kinesin motor domain"/>
    <property type="match status" value="1"/>
</dbReference>
<evidence type="ECO:0000256" key="9">
    <source>
        <dbReference type="SAM" id="Coils"/>
    </source>
</evidence>
<dbReference type="InterPro" id="IPR011990">
    <property type="entry name" value="TPR-like_helical_dom_sf"/>
</dbReference>
<dbReference type="SUPFAM" id="SSF52540">
    <property type="entry name" value="P-loop containing nucleoside triphosphate hydrolases"/>
    <property type="match status" value="1"/>
</dbReference>
<evidence type="ECO:0000256" key="2">
    <source>
        <dbReference type="ARBA" id="ARBA00022741"/>
    </source>
</evidence>
<dbReference type="PANTHER" id="PTHR37739">
    <property type="entry name" value="KINESIN-LIKE PROTEIN KIN-12D"/>
    <property type="match status" value="1"/>
</dbReference>
<evidence type="ECO:0000313" key="13">
    <source>
        <dbReference type="EMBL" id="KAG8387408.1"/>
    </source>
</evidence>
<sequence>MPFISSNLESMTSAIKNRFGYHQNHQPDSSDSAPTLPKSSSSPDLLLKSAARDNFLLQSSSYKDKSSKSDDGDTASLVSARSFEFREDPAFWKEHNVQSGLTGVIVIVNCALVIIRVRPLSSSEISVQGHGRCVKQDSSQSITWMGHPESRFTFDHVADENVNQEMLFKVAGVPMVENCMEGYNSCMFAYGQTGSGKTHTMLGDIEGGTRRHSVNCGITPRVFEYLFSRIQKDKDARREEKLKFTCRCSFLEIYNEQILDLLNPSSANLQLREDTKKGVYVENLTEVEVTSARDLIQQLIQGSANRKVAATNMNRASSRSHSVFTCIVESKWESQGVTHYRFARLNLVDLAGSERQKSSGAEGERLKEATNINKSLSTLGLVIMNLVNMSNGKSLHVPYRDSKLTFLLQDSLGGNAKTIIIANISPSTCCSLETLSTLKFAQRAKFIKNHAIVNEDASGDVLALRLENQNLKKEVSRLRNLVNGGAEGHDSDVLSLGSPGTFKWDGFPGLSTPLVSEKKMSQLKKKEYEVALVGAFRREKDKDNALQALAAEKQAAVQLAKQREDEIQGLKMRLRFREAGIKRLQAVASGKISAEVHLLEEKEEHLKEIEVLRAQFRLKSFCEEGERESMTEQIMILQNKLLEALDWKLMHESDPTNIQKESQDLVMDIQSDSNFLSSNQESASPWRTTMNEENEFLRMQAIQNQSELDSLHKKLDFCVEEKAKLERHVDDLAKELEAERLSKEVILAERAHNAQNELLSLTMDHVPNIGQSDQTEIKTMVEAIAAASQREAEAHEMAIFLSKENDELRMKLKVLIDDNNKLIDLYERVVADNRQKSSDDSLNPKEDYSIEAEEKEVGVNRELESLKRQLTEMHEENDKLLSLYEKAMQERDEFKRVLASGQHKNVGDKGEISCPEKLVEIDGGRCLSFGEASTSVYDEIGRDEMVIVEQKVQSDNIDLDLEDHPVHKLAEIGGQSHEASISIDEFGRDEARIVGPNVQNDNIDLDLEAHPVPIIEESRLFEVHVQDSHIDTTNPAEGINLDMQQKSPGPIIPLNVGKDLDSIREKLIEAQEKLSYSAQTITTFGSLERAIIEIDGLSEEIEKMESGIQAKREEFEYLKSLSSELQERKNVANKKLLALKHSLMSFSSSLSYFEQREAVARARLDASTKNVIQRKEKIMCLQFSRQELVDALLKFKETESVLRNCLENLKSKMDEENRKLESDRVLFAIDNVDKTANWQMSGKATELLKSEEEKTKIQNEIKMNREKLGDLRKEAEFVKGKLAKLESEIEVLQMELNKEVVSIEEMERKLENVVREKEMLLEVKENGRNEFESMIVDYYQCLFEADLKEEEIKIMNEEMVNGSRKMEVLQREKGEAMRRKMELVEGMSCNSRFVCDKMEEDFRSIRMSVEELNSLLECCTSMKYSIERFSERNRRMFNGMMDPALMRMAQEQMSRMSPADFARIQQQMMSNPELIRMASESMQNLRPDDFKQAAEQLKHTRPEDMAEIGEKMAKASPEDIASMRARMDAQVSYEINAAEMLKKQGNELHSQGNYKNALQKYLHAKRNLKDVPISKGKNLLLACSLNMMSCYLKTKQYDECIQEGTEVLAYDAENVKALYRRGQAYKELGRLGYAVSDLRKAHDVSPGDETIEDVLRDAEERLLKEGGERPLRGLVIEEITEETTVSSDDYEGSKSKEFLSPPHETSQHNISHTETLRETRSTNTEYMEALKDDPESIRSFQNFISRTDPETLSAISGGKVDGISPDMVKTASNVISKMSPDELNKMFQLASNTGSSFSPGLNPPDLSPDMLKTATDMMGKMPPEELQKMFEMASSLKGNEASSSSVPPNVTPDMLKMATDMMGKMSHEERQKMFDVASSLRGQERASSNATSFSNGLRSADYLNSRENFNGDQVDESSSSQGLNSRNTSQSSLLNSSGDLQEQMRNQMKDPAMRQMFTSMMKNMNPEMMANMSEQFGFKLSREDAEKAQQAMSSLSPEALDKMMKWADRIQRGAEGARKTKNWLLGRPGMILAIFMLFLAFILHWFGFIGR</sequence>
<organism evidence="13 14">
    <name type="scientific">Buddleja alternifolia</name>
    <dbReference type="NCBI Taxonomy" id="168488"/>
    <lineage>
        <taxon>Eukaryota</taxon>
        <taxon>Viridiplantae</taxon>
        <taxon>Streptophyta</taxon>
        <taxon>Embryophyta</taxon>
        <taxon>Tracheophyta</taxon>
        <taxon>Spermatophyta</taxon>
        <taxon>Magnoliopsida</taxon>
        <taxon>eudicotyledons</taxon>
        <taxon>Gunneridae</taxon>
        <taxon>Pentapetalae</taxon>
        <taxon>asterids</taxon>
        <taxon>lamiids</taxon>
        <taxon>Lamiales</taxon>
        <taxon>Scrophulariaceae</taxon>
        <taxon>Buddlejeae</taxon>
        <taxon>Buddleja</taxon>
    </lineage>
</organism>
<dbReference type="InterPro" id="IPR044986">
    <property type="entry name" value="KIF15/KIN-12"/>
</dbReference>
<evidence type="ECO:0000313" key="14">
    <source>
        <dbReference type="Proteomes" id="UP000826271"/>
    </source>
</evidence>
<keyword evidence="11" id="KW-0472">Membrane</keyword>
<dbReference type="Pfam" id="PF00225">
    <property type="entry name" value="Kinesin"/>
    <property type="match status" value="1"/>
</dbReference>
<dbReference type="InterPro" id="IPR001752">
    <property type="entry name" value="Kinesin_motor_dom"/>
</dbReference>
<feature type="coiled-coil region" evidence="9">
    <location>
        <begin position="1203"/>
        <end position="1323"/>
    </location>
</feature>
<comment type="similarity">
    <text evidence="6">Belongs to the TRAFAC class myosin-kinesin ATPase superfamily. Kinesin family. KIN-12 subfamily.</text>
</comment>
<dbReference type="GO" id="GO:0007018">
    <property type="term" value="P:microtubule-based movement"/>
    <property type="evidence" value="ECO:0007669"/>
    <property type="project" value="InterPro"/>
</dbReference>
<dbReference type="SMART" id="SM00129">
    <property type="entry name" value="KISc"/>
    <property type="match status" value="1"/>
</dbReference>
<evidence type="ECO:0000256" key="11">
    <source>
        <dbReference type="SAM" id="Phobius"/>
    </source>
</evidence>
<evidence type="ECO:0000256" key="7">
    <source>
        <dbReference type="PROSITE-ProRule" id="PRU00283"/>
    </source>
</evidence>
<reference evidence="13" key="1">
    <citation type="submission" date="2019-10" db="EMBL/GenBank/DDBJ databases">
        <authorList>
            <person name="Zhang R."/>
            <person name="Pan Y."/>
            <person name="Wang J."/>
            <person name="Ma R."/>
            <person name="Yu S."/>
        </authorList>
    </citation>
    <scope>NUCLEOTIDE SEQUENCE</scope>
    <source>
        <strain evidence="13">LA-IB0</strain>
        <tissue evidence="13">Leaf</tissue>
    </source>
</reference>
<evidence type="ECO:0000256" key="5">
    <source>
        <dbReference type="ARBA" id="ARBA00023175"/>
    </source>
</evidence>
<feature type="coiled-coil region" evidence="9">
    <location>
        <begin position="849"/>
        <end position="890"/>
    </location>
</feature>
<dbReference type="PROSITE" id="PS50005">
    <property type="entry name" value="TPR"/>
    <property type="match status" value="1"/>
</dbReference>
<keyword evidence="11" id="KW-0812">Transmembrane</keyword>
<feature type="compositionally biased region" description="Polar residues" evidence="10">
    <location>
        <begin position="23"/>
        <end position="33"/>
    </location>
</feature>
<feature type="coiled-coil region" evidence="9">
    <location>
        <begin position="708"/>
        <end position="742"/>
    </location>
</feature>
<keyword evidence="8" id="KW-0802">TPR repeat</keyword>
<dbReference type="FunFam" id="3.40.850.10:FF:000033">
    <property type="entry name" value="Kinesin-like protein KIN-12E"/>
    <property type="match status" value="1"/>
</dbReference>
<keyword evidence="5 7" id="KW-0505">Motor protein</keyword>
<dbReference type="InterPro" id="IPR036961">
    <property type="entry name" value="Kinesin_motor_dom_sf"/>
</dbReference>
<evidence type="ECO:0000259" key="12">
    <source>
        <dbReference type="PROSITE" id="PS50067"/>
    </source>
</evidence>
<dbReference type="PANTHER" id="PTHR37739:SF14">
    <property type="entry name" value="KINESIN-LIKE PROTEIN KIN-12E"/>
    <property type="match status" value="1"/>
</dbReference>
<keyword evidence="1" id="KW-0493">Microtubule</keyword>
<proteinExistence type="inferred from homology"/>
<keyword evidence="2 7" id="KW-0547">Nucleotide-binding</keyword>
<feature type="region of interest" description="Disordered" evidence="10">
    <location>
        <begin position="1907"/>
        <end position="1938"/>
    </location>
</feature>
<evidence type="ECO:0000256" key="10">
    <source>
        <dbReference type="SAM" id="MobiDB-lite"/>
    </source>
</evidence>
<feature type="compositionally biased region" description="Polar residues" evidence="10">
    <location>
        <begin position="1703"/>
        <end position="1713"/>
    </location>
</feature>
<feature type="binding site" evidence="7">
    <location>
        <begin position="191"/>
        <end position="198"/>
    </location>
    <ligand>
        <name>ATP</name>
        <dbReference type="ChEBI" id="CHEBI:30616"/>
    </ligand>
</feature>
<evidence type="ECO:0000256" key="8">
    <source>
        <dbReference type="PROSITE-ProRule" id="PRU00339"/>
    </source>
</evidence>
<feature type="repeat" description="TPR" evidence="8">
    <location>
        <begin position="1615"/>
        <end position="1648"/>
    </location>
</feature>
<dbReference type="GO" id="GO:0008017">
    <property type="term" value="F:microtubule binding"/>
    <property type="evidence" value="ECO:0007669"/>
    <property type="project" value="InterPro"/>
</dbReference>
<dbReference type="InterPro" id="IPR027417">
    <property type="entry name" value="P-loop_NTPase"/>
</dbReference>
<dbReference type="GO" id="GO:0005874">
    <property type="term" value="C:microtubule"/>
    <property type="evidence" value="ECO:0007669"/>
    <property type="project" value="UniProtKB-KW"/>
</dbReference>
<dbReference type="SMART" id="SM00028">
    <property type="entry name" value="TPR"/>
    <property type="match status" value="3"/>
</dbReference>
<dbReference type="GO" id="GO:0005524">
    <property type="term" value="F:ATP binding"/>
    <property type="evidence" value="ECO:0007669"/>
    <property type="project" value="UniProtKB-UniRule"/>
</dbReference>
<feature type="region of interest" description="Disordered" evidence="10">
    <location>
        <begin position="1685"/>
        <end position="1719"/>
    </location>
</feature>
<dbReference type="Gene3D" id="1.25.40.10">
    <property type="entry name" value="Tetratricopeptide repeat domain"/>
    <property type="match status" value="1"/>
</dbReference>
<evidence type="ECO:0000256" key="3">
    <source>
        <dbReference type="ARBA" id="ARBA00022840"/>
    </source>
</evidence>
<dbReference type="GO" id="GO:0003777">
    <property type="term" value="F:microtubule motor activity"/>
    <property type="evidence" value="ECO:0007669"/>
    <property type="project" value="InterPro"/>
</dbReference>
<keyword evidence="14" id="KW-1185">Reference proteome</keyword>
<keyword evidence="3 7" id="KW-0067">ATP-binding</keyword>